<evidence type="ECO:0000313" key="1">
    <source>
        <dbReference type="EMBL" id="DAF52278.1"/>
    </source>
</evidence>
<name>A0A8S5SMU4_9CAUD</name>
<organism evidence="1">
    <name type="scientific">Podoviridae sp. ctIKM86</name>
    <dbReference type="NCBI Taxonomy" id="2827729"/>
    <lineage>
        <taxon>Viruses</taxon>
        <taxon>Duplodnaviria</taxon>
        <taxon>Heunggongvirae</taxon>
        <taxon>Uroviricota</taxon>
        <taxon>Caudoviricetes</taxon>
    </lineage>
</organism>
<proteinExistence type="predicted"/>
<accession>A0A8S5SMU4</accession>
<protein>
    <submittedName>
        <fullName evidence="1">Uncharacterized protein</fullName>
    </submittedName>
</protein>
<sequence length="171" mass="18637">MFYNSLTDNSLVSGISSLNNWIGNSLFGSTPAPTDINNYISGPFTGGTSYNEAINNGFGKPNATPVAGNWNNQVNNGSDGSGLNMETIQGLANVAQGISGLYSAWSQNKLAKQYLNQMKQQFAYNVMNNERNYQAGRKTYNNNLAQVYESAATQNTGNRHAYDNIINERSL</sequence>
<dbReference type="EMBL" id="BK032631">
    <property type="protein sequence ID" value="DAF52278.1"/>
    <property type="molecule type" value="Genomic_DNA"/>
</dbReference>
<reference evidence="1" key="1">
    <citation type="journal article" date="2021" name="Proc. Natl. Acad. Sci. U.S.A.">
        <title>A Catalog of Tens of Thousands of Viruses from Human Metagenomes Reveals Hidden Associations with Chronic Diseases.</title>
        <authorList>
            <person name="Tisza M.J."/>
            <person name="Buck C.B."/>
        </authorList>
    </citation>
    <scope>NUCLEOTIDE SEQUENCE</scope>
    <source>
        <strain evidence="1">CtIKM86</strain>
    </source>
</reference>